<dbReference type="EMBL" id="CP036434">
    <property type="protein sequence ID" value="QDV08304.1"/>
    <property type="molecule type" value="Genomic_DNA"/>
</dbReference>
<evidence type="ECO:0000313" key="4">
    <source>
        <dbReference type="EMBL" id="QDV08304.1"/>
    </source>
</evidence>
<evidence type="ECO:0000256" key="1">
    <source>
        <dbReference type="ARBA" id="ARBA00022729"/>
    </source>
</evidence>
<reference evidence="4 5" key="1">
    <citation type="submission" date="2019-02" db="EMBL/GenBank/DDBJ databases">
        <title>Deep-cultivation of Planctomycetes and their phenomic and genomic characterization uncovers novel biology.</title>
        <authorList>
            <person name="Wiegand S."/>
            <person name="Jogler M."/>
            <person name="Boedeker C."/>
            <person name="Pinto D."/>
            <person name="Vollmers J."/>
            <person name="Rivas-Marin E."/>
            <person name="Kohn T."/>
            <person name="Peeters S.H."/>
            <person name="Heuer A."/>
            <person name="Rast P."/>
            <person name="Oberbeckmann S."/>
            <person name="Bunk B."/>
            <person name="Jeske O."/>
            <person name="Meyerdierks A."/>
            <person name="Storesund J.E."/>
            <person name="Kallscheuer N."/>
            <person name="Luecker S."/>
            <person name="Lage O.M."/>
            <person name="Pohl T."/>
            <person name="Merkel B.J."/>
            <person name="Hornburger P."/>
            <person name="Mueller R.-W."/>
            <person name="Bruemmer F."/>
            <person name="Labrenz M."/>
            <person name="Spormann A.M."/>
            <person name="Op den Camp H."/>
            <person name="Overmann J."/>
            <person name="Amann R."/>
            <person name="Jetten M.S.M."/>
            <person name="Mascher T."/>
            <person name="Medema M.H."/>
            <person name="Devos D.P."/>
            <person name="Kaster A.-K."/>
            <person name="Ovreas L."/>
            <person name="Rohde M."/>
            <person name="Galperin M.Y."/>
            <person name="Jogler C."/>
        </authorList>
    </citation>
    <scope>NUCLEOTIDE SEQUENCE [LARGE SCALE GENOMIC DNA]</scope>
    <source>
        <strain evidence="4 5">Poly30</strain>
    </source>
</reference>
<dbReference type="OrthoDB" id="228608at2"/>
<evidence type="ECO:0000256" key="3">
    <source>
        <dbReference type="SAM" id="SignalP"/>
    </source>
</evidence>
<feature type="chain" id="PRO_5022206839" evidence="3">
    <location>
        <begin position="22"/>
        <end position="534"/>
    </location>
</feature>
<feature type="compositionally biased region" description="Basic and acidic residues" evidence="2">
    <location>
        <begin position="214"/>
        <end position="224"/>
    </location>
</feature>
<evidence type="ECO:0000256" key="2">
    <source>
        <dbReference type="SAM" id="MobiDB-lite"/>
    </source>
</evidence>
<dbReference type="AlphaFoldDB" id="A0A518EW51"/>
<dbReference type="InterPro" id="IPR028994">
    <property type="entry name" value="Integrin_alpha_N"/>
</dbReference>
<dbReference type="Gene3D" id="2.130.10.130">
    <property type="entry name" value="Integrin alpha, N-terminal"/>
    <property type="match status" value="1"/>
</dbReference>
<dbReference type="PANTHER" id="PTHR46580:SF2">
    <property type="entry name" value="MAM DOMAIN-CONTAINING PROTEIN"/>
    <property type="match status" value="1"/>
</dbReference>
<accession>A0A518EW51</accession>
<name>A0A518EW51_9BACT</name>
<keyword evidence="5" id="KW-1185">Reference proteome</keyword>
<protein>
    <submittedName>
        <fullName evidence="4">FG-GAP repeat protein</fullName>
    </submittedName>
</protein>
<feature type="signal peptide" evidence="3">
    <location>
        <begin position="1"/>
        <end position="21"/>
    </location>
</feature>
<proteinExistence type="predicted"/>
<dbReference type="SUPFAM" id="SSF69318">
    <property type="entry name" value="Integrin alpha N-terminal domain"/>
    <property type="match status" value="1"/>
</dbReference>
<dbReference type="Pfam" id="PF13517">
    <property type="entry name" value="FG-GAP_3"/>
    <property type="match status" value="1"/>
</dbReference>
<evidence type="ECO:0000313" key="5">
    <source>
        <dbReference type="Proteomes" id="UP000320390"/>
    </source>
</evidence>
<dbReference type="Proteomes" id="UP000320390">
    <property type="component" value="Chromosome"/>
</dbReference>
<sequence precursor="true">MIPFTSLLALGLAASSGASSGATTSLDASYIDASVRIDGSLLDWQFVDIEGDGPKELGLAVRTDRGERELRFHRMTAKAIEPEPFRTIPILKDIIAWTIADVRPDLEGNELVLLTRQGAWSFDPRLSEYKGNIRKLCEMDLLYDVPSPRELPYWNYVLEAEDGSDLLLLPQRGGFRIFGPRPAAAPAEDGELPWRALSTFQGTSDSAPNDPEDQERRAAEAKRDGRQRRVRLSATVGDSLRPFLGSGSTQSLVDDSFRIQAPALVDVNGDGRRDMLLLDGKQLRVHLSGPGGIPREPSRVETVPDYLTHDNTKAAMRLVDINGDGRLDILGIWSEDVDGFENAEWRIYVMLSGKDQLLPEKPNQVLRFTAAELRATVTDVDGDGRPDLALRSFELPTMLETVTGLEFTYSHLMYLGEKNGTFSRRPALKQSQTFDEEGVAAVLANRVLKMDCSGDGVADLVEVNLAGELGVRRLRKESSFFSGDSWSIDDGYWKKYSSRGSVTSLSVVDLNGDGLGDIVSGSESILTVYLSQER</sequence>
<keyword evidence="1 3" id="KW-0732">Signal</keyword>
<dbReference type="PANTHER" id="PTHR46580">
    <property type="entry name" value="SENSOR KINASE-RELATED"/>
    <property type="match status" value="1"/>
</dbReference>
<organism evidence="4 5">
    <name type="scientific">Saltatorellus ferox</name>
    <dbReference type="NCBI Taxonomy" id="2528018"/>
    <lineage>
        <taxon>Bacteria</taxon>
        <taxon>Pseudomonadati</taxon>
        <taxon>Planctomycetota</taxon>
        <taxon>Planctomycetia</taxon>
        <taxon>Planctomycetia incertae sedis</taxon>
        <taxon>Saltatorellus</taxon>
    </lineage>
</organism>
<gene>
    <name evidence="4" type="ORF">Poly30_38410</name>
</gene>
<dbReference type="RefSeq" id="WP_145200716.1">
    <property type="nucleotide sequence ID" value="NZ_CP036434.1"/>
</dbReference>
<feature type="region of interest" description="Disordered" evidence="2">
    <location>
        <begin position="200"/>
        <end position="229"/>
    </location>
</feature>
<dbReference type="InterPro" id="IPR013517">
    <property type="entry name" value="FG-GAP"/>
</dbReference>